<proteinExistence type="predicted"/>
<feature type="compositionally biased region" description="Basic and acidic residues" evidence="1">
    <location>
        <begin position="68"/>
        <end position="80"/>
    </location>
</feature>
<name>A0A915DP14_9BILA</name>
<dbReference type="WBParaSite" id="jg214">
    <property type="protein sequence ID" value="jg214"/>
    <property type="gene ID" value="jg214"/>
</dbReference>
<reference evidence="3" key="1">
    <citation type="submission" date="2022-11" db="UniProtKB">
        <authorList>
            <consortium name="WormBaseParasite"/>
        </authorList>
    </citation>
    <scope>IDENTIFICATION</scope>
</reference>
<organism evidence="2 3">
    <name type="scientific">Ditylenchus dipsaci</name>
    <dbReference type="NCBI Taxonomy" id="166011"/>
    <lineage>
        <taxon>Eukaryota</taxon>
        <taxon>Metazoa</taxon>
        <taxon>Ecdysozoa</taxon>
        <taxon>Nematoda</taxon>
        <taxon>Chromadorea</taxon>
        <taxon>Rhabditida</taxon>
        <taxon>Tylenchina</taxon>
        <taxon>Tylenchomorpha</taxon>
        <taxon>Sphaerularioidea</taxon>
        <taxon>Anguinidae</taxon>
        <taxon>Anguininae</taxon>
        <taxon>Ditylenchus</taxon>
    </lineage>
</organism>
<protein>
    <submittedName>
        <fullName evidence="3">Uncharacterized protein</fullName>
    </submittedName>
</protein>
<feature type="region of interest" description="Disordered" evidence="1">
    <location>
        <begin position="126"/>
        <end position="153"/>
    </location>
</feature>
<keyword evidence="2" id="KW-1185">Reference proteome</keyword>
<evidence type="ECO:0000313" key="2">
    <source>
        <dbReference type="Proteomes" id="UP000887574"/>
    </source>
</evidence>
<evidence type="ECO:0000256" key="1">
    <source>
        <dbReference type="SAM" id="MobiDB-lite"/>
    </source>
</evidence>
<dbReference type="Proteomes" id="UP000887574">
    <property type="component" value="Unplaced"/>
</dbReference>
<accession>A0A915DP14</accession>
<evidence type="ECO:0000313" key="3">
    <source>
        <dbReference type="WBParaSite" id="jg214"/>
    </source>
</evidence>
<dbReference type="AlphaFoldDB" id="A0A915DP14"/>
<feature type="compositionally biased region" description="Basic residues" evidence="1">
    <location>
        <begin position="55"/>
        <end position="66"/>
    </location>
</feature>
<feature type="region of interest" description="Disordered" evidence="1">
    <location>
        <begin position="1"/>
        <end position="108"/>
    </location>
</feature>
<feature type="compositionally biased region" description="Polar residues" evidence="1">
    <location>
        <begin position="7"/>
        <end position="18"/>
    </location>
</feature>
<sequence>MRKRTSTDTGQRRSNASKTLPIGQNLHQLGLQPFYHSKSSSGDAKASPLLPSLGHLKRQSFRKSKNYKPVEEADEPKSYLEDGGLNPFRPHITGPRHSNPFKGNRMSQDFNPFRDVGKVVVVDTRQSTDSGANNPFRDGVIPSTSRASDSLAEDPFMRKGMHLTKF</sequence>